<reference evidence="3" key="1">
    <citation type="submission" date="2017-02" db="UniProtKB">
        <authorList>
            <consortium name="WormBaseParasite"/>
        </authorList>
    </citation>
    <scope>IDENTIFICATION</scope>
</reference>
<dbReference type="STRING" id="60517.A0A0R3VSC8"/>
<dbReference type="PANTHER" id="PTHR34921">
    <property type="entry name" value="MEIOTIC RECOMBINATION PROTEIN REC114"/>
    <property type="match status" value="1"/>
</dbReference>
<gene>
    <name evidence="1" type="ORF">TASK_LOCUS51</name>
</gene>
<dbReference type="Proteomes" id="UP000282613">
    <property type="component" value="Unassembled WGS sequence"/>
</dbReference>
<dbReference type="WBParaSite" id="TASK_0000005001-mRNA-1">
    <property type="protein sequence ID" value="TASK_0000005001-mRNA-1"/>
    <property type="gene ID" value="TASK_0000005001"/>
</dbReference>
<keyword evidence="2" id="KW-1185">Reference proteome</keyword>
<organism evidence="3">
    <name type="scientific">Taenia asiatica</name>
    <name type="common">Asian tapeworm</name>
    <dbReference type="NCBI Taxonomy" id="60517"/>
    <lineage>
        <taxon>Eukaryota</taxon>
        <taxon>Metazoa</taxon>
        <taxon>Spiralia</taxon>
        <taxon>Lophotrochozoa</taxon>
        <taxon>Platyhelminthes</taxon>
        <taxon>Cestoda</taxon>
        <taxon>Eucestoda</taxon>
        <taxon>Cyclophyllidea</taxon>
        <taxon>Taeniidae</taxon>
        <taxon>Taenia</taxon>
    </lineage>
</organism>
<dbReference type="OrthoDB" id="6479200at2759"/>
<evidence type="ECO:0000313" key="3">
    <source>
        <dbReference type="WBParaSite" id="TASK_0000005001-mRNA-1"/>
    </source>
</evidence>
<proteinExistence type="predicted"/>
<dbReference type="EMBL" id="UYRS01000004">
    <property type="protein sequence ID" value="VDK20118.1"/>
    <property type="molecule type" value="Genomic_DNA"/>
</dbReference>
<dbReference type="PANTHER" id="PTHR34921:SF1">
    <property type="entry name" value="MEIOTIC RECOMBINATION PROTEIN REC114"/>
    <property type="match status" value="1"/>
</dbReference>
<dbReference type="Pfam" id="PF15165">
    <property type="entry name" value="REC114-like"/>
    <property type="match status" value="2"/>
</dbReference>
<dbReference type="AlphaFoldDB" id="A0A0R3VSC8"/>
<name>A0A0R3VSC8_TAEAS</name>
<accession>A0A0R3VSC8</accession>
<protein>
    <submittedName>
        <fullName evidence="1 3">Uncharacterized protein</fullName>
    </submittedName>
</protein>
<dbReference type="InterPro" id="IPR029168">
    <property type="entry name" value="REC114L"/>
</dbReference>
<sequence>MWLMSNEFLQHSLQKGIGSEPKEWQLEMYRCFHEFERATLGSSAERGAAAEASVADSAPNGIWLTRQNHTAAPLVLRLSDYAHLVIIQGSEIVESYFLILAKKWIKMVNIDDELMLYIRGRQHVRRLRLTFPKSDNARSCCLELARYVSVKQRSSSPSKAVVNTAPAAAEEEEEQVARWLSAMTGGQWDGESEEAVAVEAAWHTNWPTEQLVDLVKLCLLDANFPGFVRQVKQCLRVLTMVHTSGGTEPNLVEE</sequence>
<evidence type="ECO:0000313" key="2">
    <source>
        <dbReference type="Proteomes" id="UP000282613"/>
    </source>
</evidence>
<evidence type="ECO:0000313" key="1">
    <source>
        <dbReference type="EMBL" id="VDK20118.1"/>
    </source>
</evidence>
<reference evidence="1 2" key="2">
    <citation type="submission" date="2018-11" db="EMBL/GenBank/DDBJ databases">
        <authorList>
            <consortium name="Pathogen Informatics"/>
        </authorList>
    </citation>
    <scope>NUCLEOTIDE SEQUENCE [LARGE SCALE GENOMIC DNA]</scope>
</reference>